<proteinExistence type="predicted"/>
<reference evidence="1" key="1">
    <citation type="submission" date="2017-05" db="UniProtKB">
        <authorList>
            <consortium name="EnsemblMetazoa"/>
        </authorList>
    </citation>
    <scope>IDENTIFICATION</scope>
</reference>
<evidence type="ECO:0000313" key="1">
    <source>
        <dbReference type="EnsemblMetazoa" id="Aqu2.1.34952_001"/>
    </source>
</evidence>
<accession>A0A1X7V610</accession>
<organism evidence="1">
    <name type="scientific">Amphimedon queenslandica</name>
    <name type="common">Sponge</name>
    <dbReference type="NCBI Taxonomy" id="400682"/>
    <lineage>
        <taxon>Eukaryota</taxon>
        <taxon>Metazoa</taxon>
        <taxon>Porifera</taxon>
        <taxon>Demospongiae</taxon>
        <taxon>Heteroscleromorpha</taxon>
        <taxon>Haplosclerida</taxon>
        <taxon>Niphatidae</taxon>
        <taxon>Amphimedon</taxon>
    </lineage>
</organism>
<dbReference type="AlphaFoldDB" id="A0A1X7V610"/>
<dbReference type="EnsemblMetazoa" id="Aqu2.1.34952_001">
    <property type="protein sequence ID" value="Aqu2.1.34952_001"/>
    <property type="gene ID" value="Aqu2.1.34952"/>
</dbReference>
<name>A0A1X7V610_AMPQE</name>
<protein>
    <submittedName>
        <fullName evidence="1">Uncharacterized protein</fullName>
    </submittedName>
</protein>
<dbReference type="InParanoid" id="A0A1X7V610"/>
<sequence length="60" mass="6629">FRGTKNHATADAFSRLPLQSVSTNYGTDVVTRFYLVQMFGLPLTHSALMSPSRRDPVSGE</sequence>